<reference evidence="2" key="1">
    <citation type="submission" date="2013-10" db="EMBL/GenBank/DDBJ databases">
        <title>Draft genome sequence of Clostridium botulinum type B strain Osaka05.</title>
        <authorList>
            <person name="Sakaguchi Y."/>
            <person name="Hosomi K."/>
            <person name="Uchiyama J."/>
            <person name="Ogura Y."/>
            <person name="Sakaguchi M."/>
            <person name="Kohda T."/>
            <person name="Mukamoto M."/>
            <person name="Misawa N."/>
            <person name="Matsuzaki S."/>
            <person name="Hayashi T."/>
            <person name="Kozaki S."/>
        </authorList>
    </citation>
    <scope>NUCLEOTIDE SEQUENCE</scope>
    <source>
        <strain evidence="2">Osaka05</strain>
    </source>
</reference>
<dbReference type="InterPro" id="IPR011260">
    <property type="entry name" value="RNAP_asu_C"/>
</dbReference>
<dbReference type="HOGENOM" id="CLU_1632474_0_0_9"/>
<sequence>MDSLKFYHEDLKKIFGENTKYVELNDIRFLDKKAQIKVVSQIEGDLEEFNTITLESYLEMLDKYYNADKLKYKNEVSIKTLNFSTMIRNALSRAGISYVRQLENLTEKQLKKVENIGEKAMSDIKMELKRIGKKLKEESYYPHIKEIEQIGITVKDNVNKKQ</sequence>
<dbReference type="GO" id="GO:0003677">
    <property type="term" value="F:DNA binding"/>
    <property type="evidence" value="ECO:0007669"/>
    <property type="project" value="InterPro"/>
</dbReference>
<feature type="domain" description="RNA polymerase alpha subunit C-terminal" evidence="1">
    <location>
        <begin position="70"/>
        <end position="129"/>
    </location>
</feature>
<name>A0A060N3E0_CLOBO</name>
<dbReference type="EMBL" id="BA000058">
    <property type="protein sequence ID" value="BAO05016.1"/>
    <property type="molecule type" value="Genomic_DNA"/>
</dbReference>
<dbReference type="Gene3D" id="1.10.150.20">
    <property type="entry name" value="5' to 3' exonuclease, C-terminal subdomain"/>
    <property type="match status" value="1"/>
</dbReference>
<dbReference type="GO" id="GO:0006351">
    <property type="term" value="P:DNA-templated transcription"/>
    <property type="evidence" value="ECO:0007669"/>
    <property type="project" value="InterPro"/>
</dbReference>
<dbReference type="GO" id="GO:0000428">
    <property type="term" value="C:DNA-directed RNA polymerase complex"/>
    <property type="evidence" value="ECO:0007669"/>
    <property type="project" value="UniProtKB-KW"/>
</dbReference>
<dbReference type="RefSeq" id="WP_030032111.1">
    <property type="nucleotide sequence ID" value="NZ_BA000058.1"/>
</dbReference>
<protein>
    <submittedName>
        <fullName evidence="2">DNA-directed RNA polymerase subunit alpha</fullName>
    </submittedName>
</protein>
<dbReference type="AlphaFoldDB" id="A0A060N3E0"/>
<gene>
    <name evidence="2" type="ORF">CBO05P1_297</name>
</gene>
<organism evidence="2">
    <name type="scientific">Clostridium botulinum B str. Osaka05</name>
    <dbReference type="NCBI Taxonomy" id="1407017"/>
    <lineage>
        <taxon>Bacteria</taxon>
        <taxon>Bacillati</taxon>
        <taxon>Bacillota</taxon>
        <taxon>Clostridia</taxon>
        <taxon>Eubacteriales</taxon>
        <taxon>Clostridiaceae</taxon>
        <taxon>Clostridium</taxon>
    </lineage>
</organism>
<dbReference type="GO" id="GO:0003899">
    <property type="term" value="F:DNA-directed RNA polymerase activity"/>
    <property type="evidence" value="ECO:0007669"/>
    <property type="project" value="InterPro"/>
</dbReference>
<evidence type="ECO:0000313" key="2">
    <source>
        <dbReference type="EMBL" id="BAO05016.1"/>
    </source>
</evidence>
<keyword evidence="2" id="KW-0804">Transcription</keyword>
<dbReference type="Proteomes" id="UP000054164">
    <property type="component" value="Unassembled WGS sequence"/>
</dbReference>
<dbReference type="SUPFAM" id="SSF47789">
    <property type="entry name" value="C-terminal domain of RNA polymerase alpha subunit"/>
    <property type="match status" value="1"/>
</dbReference>
<dbReference type="Pfam" id="PF03118">
    <property type="entry name" value="RNA_pol_A_CTD"/>
    <property type="match status" value="1"/>
</dbReference>
<proteinExistence type="predicted"/>
<accession>A0A060N3E0</accession>
<evidence type="ECO:0000259" key="1">
    <source>
        <dbReference type="Pfam" id="PF03118"/>
    </source>
</evidence>
<keyword evidence="2" id="KW-0240">DNA-directed RNA polymerase</keyword>